<dbReference type="PANTHER" id="PTHR46619:SF2">
    <property type="entry name" value="XS DOMAIN PROTEIN"/>
    <property type="match status" value="1"/>
</dbReference>
<feature type="compositionally biased region" description="Polar residues" evidence="1">
    <location>
        <begin position="402"/>
        <end position="413"/>
    </location>
</feature>
<evidence type="ECO:0000259" key="2">
    <source>
        <dbReference type="Pfam" id="PF03468"/>
    </source>
</evidence>
<dbReference type="Proteomes" id="UP000593561">
    <property type="component" value="Unassembled WGS sequence"/>
</dbReference>
<sequence>MSSTRSGSRYPYPRSRHHERDPLSGSKRLEPERSSLSKKQLQYARNNHEDDNESELCMKKLSEFNESLRRQHQSTSTKFQWNRLLSDYPGKEAAAAASKPKPTMPNDGTSSPYSMSPMGIDLTEENRFVGSRPLHLKEVKSGFINNGEGFGYPDIGKEGMIGGTVGFDGFGEKLGFDSSSVIFQKAMSRIRRTEEVTESAYRKMESVRARASAIDSIVDKIDGSGKSGAMDMEPRISLPQQYMTEKKREVLHGEMLPRREDCSNYALTQHYVGFSGEGERVVGLEMNHFCSPKGALFNGERRRFPQLSPDVKEKAHRNLEREIEVVGSCFNGGKSQNGEVFRSETQQLQRYAHFSRESHDEMKQYNENFGSRMKCHPSPKRVPFHAEGHSLAQTFVRESHVTEQTNDVFSSRTTRPKGQKMALSEVERPELSADRTLALPQRYLDFNVEPDDKQQTNELLGSRMTHYPKLNVTPSHGEELQIQDDFSHSLPRHHFGLNGESPVMEQETEVLGSRMCYPQDDKEAYFRGEMQQLQQDCAMEIYPFPNDDDVSTNEGSTPHISASEEVCINSQSSMEHPKKRIIDLRKIRESRISTLTQTSDASDDEILDIGYQGQRYSDEDSSLPRNSPHMLEFTQLTNRKSIKQRLGGPCRVNYPYPPHRKSIKQRLGPSCQVHHNRTTVIQRLGPSYQVHSSISMPRIERHKPGKLAKEKVIEFCKRVQARGVVSHPVKRGRTVPPEDSDEFEQLIHRAYFKFVKVLNENPAQRRKYTNKGEVETIKCCVCGSKSEDFVNTLSLAMHAFASQKVGCRVEHMGLHKALCLLMGWDPMAVSKGIWSPKTLPDAEALAMKEDLVVWPPVVILHNGSVGTSNSGDRIVVSIEELEAFLREAGFGRGISKVCRGKPVNQSIMVVIFHGTFSGLQEAERLHKLYAENKHGRDEFQRVNCNSGETQHKLEDVLYGYLGIAGDLDKLDIKTKSHSIVKSKKGIYAIADAHLDTE</sequence>
<organism evidence="3 4">
    <name type="scientific">Gossypium davidsonii</name>
    <name type="common">Davidson's cotton</name>
    <name type="synonym">Gossypium klotzschianum subsp. davidsonii</name>
    <dbReference type="NCBI Taxonomy" id="34287"/>
    <lineage>
        <taxon>Eukaryota</taxon>
        <taxon>Viridiplantae</taxon>
        <taxon>Streptophyta</taxon>
        <taxon>Embryophyta</taxon>
        <taxon>Tracheophyta</taxon>
        <taxon>Spermatophyta</taxon>
        <taxon>Magnoliopsida</taxon>
        <taxon>eudicotyledons</taxon>
        <taxon>Gunneridae</taxon>
        <taxon>Pentapetalae</taxon>
        <taxon>rosids</taxon>
        <taxon>malvids</taxon>
        <taxon>Malvales</taxon>
        <taxon>Malvaceae</taxon>
        <taxon>Malvoideae</taxon>
        <taxon>Gossypium</taxon>
    </lineage>
</organism>
<dbReference type="Pfam" id="PF03468">
    <property type="entry name" value="XS"/>
    <property type="match status" value="1"/>
</dbReference>
<protein>
    <recommendedName>
        <fullName evidence="2">XS domain-containing protein</fullName>
    </recommendedName>
</protein>
<name>A0A7J8QUE4_GOSDV</name>
<gene>
    <name evidence="3" type="ORF">Godav_017502</name>
</gene>
<keyword evidence="4" id="KW-1185">Reference proteome</keyword>
<evidence type="ECO:0000256" key="1">
    <source>
        <dbReference type="SAM" id="MobiDB-lite"/>
    </source>
</evidence>
<evidence type="ECO:0000313" key="4">
    <source>
        <dbReference type="Proteomes" id="UP000593561"/>
    </source>
</evidence>
<feature type="compositionally biased region" description="Low complexity" evidence="1">
    <location>
        <begin position="1"/>
        <end position="13"/>
    </location>
</feature>
<dbReference type="InterPro" id="IPR038588">
    <property type="entry name" value="XS_domain_sf"/>
</dbReference>
<reference evidence="3 4" key="1">
    <citation type="journal article" date="2019" name="Genome Biol. Evol.">
        <title>Insights into the evolution of the New World diploid cottons (Gossypium, subgenus Houzingenia) based on genome sequencing.</title>
        <authorList>
            <person name="Grover C.E."/>
            <person name="Arick M.A. 2nd"/>
            <person name="Thrash A."/>
            <person name="Conover J.L."/>
            <person name="Sanders W.S."/>
            <person name="Peterson D.G."/>
            <person name="Frelichowski J.E."/>
            <person name="Scheffler J.A."/>
            <person name="Scheffler B.E."/>
            <person name="Wendel J.F."/>
        </authorList>
    </citation>
    <scope>NUCLEOTIDE SEQUENCE [LARGE SCALE GENOMIC DNA]</scope>
    <source>
        <strain evidence="3">27</strain>
        <tissue evidence="3">Leaf</tissue>
    </source>
</reference>
<dbReference type="Gene3D" id="3.30.70.2890">
    <property type="entry name" value="XS domain"/>
    <property type="match status" value="1"/>
</dbReference>
<comment type="caution">
    <text evidence="3">The sequence shown here is derived from an EMBL/GenBank/DDBJ whole genome shotgun (WGS) entry which is preliminary data.</text>
</comment>
<proteinExistence type="predicted"/>
<feature type="domain" description="XS" evidence="2">
    <location>
        <begin position="849"/>
        <end position="968"/>
    </location>
</feature>
<feature type="compositionally biased region" description="Basic and acidic residues" evidence="1">
    <location>
        <begin position="18"/>
        <end position="35"/>
    </location>
</feature>
<feature type="region of interest" description="Disordered" evidence="1">
    <location>
        <begin position="402"/>
        <end position="421"/>
    </location>
</feature>
<dbReference type="AlphaFoldDB" id="A0A7J8QUE4"/>
<dbReference type="PANTHER" id="PTHR46619">
    <property type="entry name" value="RNA RECOGNITION MOTIF XS DOMAIN PROTEIN-RELATED"/>
    <property type="match status" value="1"/>
</dbReference>
<dbReference type="InterPro" id="IPR005380">
    <property type="entry name" value="XS_domain"/>
</dbReference>
<dbReference type="EMBL" id="JABFAC010000001">
    <property type="protein sequence ID" value="MBA0604870.1"/>
    <property type="molecule type" value="Genomic_DNA"/>
</dbReference>
<feature type="region of interest" description="Disordered" evidence="1">
    <location>
        <begin position="1"/>
        <end position="54"/>
    </location>
</feature>
<dbReference type="GO" id="GO:0031047">
    <property type="term" value="P:regulatory ncRNA-mediated gene silencing"/>
    <property type="evidence" value="ECO:0007669"/>
    <property type="project" value="InterPro"/>
</dbReference>
<evidence type="ECO:0000313" key="3">
    <source>
        <dbReference type="EMBL" id="MBA0604870.1"/>
    </source>
</evidence>
<accession>A0A7J8QUE4</accession>
<feature type="region of interest" description="Disordered" evidence="1">
    <location>
        <begin position="92"/>
        <end position="112"/>
    </location>
</feature>